<feature type="cross-link" description="Glycyl lysine isopeptide (Lys-Gly) (interchain with G-Cter in SUMO2)" evidence="9">
    <location>
        <position position="239"/>
    </location>
</feature>
<dbReference type="GO" id="GO:0005634">
    <property type="term" value="C:nucleus"/>
    <property type="evidence" value="ECO:0007669"/>
    <property type="project" value="EnsemblFungi"/>
</dbReference>
<evidence type="ECO:0000256" key="10">
    <source>
        <dbReference type="PROSITE-ProRule" id="PRU10141"/>
    </source>
</evidence>
<dbReference type="SUPFAM" id="SSF49879">
    <property type="entry name" value="SMAD/FHA domain"/>
    <property type="match status" value="2"/>
</dbReference>
<dbReference type="PANTHER" id="PTHR24350">
    <property type="entry name" value="SERINE/THREONINE-PROTEIN KINASE IAL-RELATED"/>
    <property type="match status" value="1"/>
</dbReference>
<dbReference type="GO" id="GO:0006270">
    <property type="term" value="P:DNA replication initiation"/>
    <property type="evidence" value="ECO:0007669"/>
    <property type="project" value="EnsemblFungi"/>
</dbReference>
<dbReference type="InParanoid" id="A0A1D2VJ47"/>
<dbReference type="InterPro" id="IPR017441">
    <property type="entry name" value="Protein_kinase_ATP_BS"/>
</dbReference>
<dbReference type="GO" id="GO:0004712">
    <property type="term" value="F:protein serine/threonine/tyrosine kinase activity"/>
    <property type="evidence" value="ECO:0007669"/>
    <property type="project" value="EnsemblFungi"/>
</dbReference>
<dbReference type="GO" id="GO:0008104">
    <property type="term" value="P:intracellular protein localization"/>
    <property type="evidence" value="ECO:0007669"/>
    <property type="project" value="EnsemblFungi"/>
</dbReference>
<dbReference type="InterPro" id="IPR008271">
    <property type="entry name" value="Ser/Thr_kinase_AS"/>
</dbReference>
<sequence length="589" mass="66798">KSSPERKWVFGRNESCDHVFGPISRLSNKHFSIWLNDSNNFLFLQDRSTNGTYLNGTRIVKGQNYILNHGDEISVGIGQDADIIKFIILISPDHWPTKKKLRDVNQKNDGIYKHFTIMDDIVGEGAFATVKKAIEKKTGTIYAVKIISKRKIEGTNVAVARELKVLSELHHPGIVRLKAFYEDENFYYLVMEYVSGGDLMDFVVAHGAIGEEAARQITKQILEAIKYVHDLGISHRDLKPDNILIAQDNPTIVKITDFGLAKISDGTFLKTFCGTLAYVAPEIIKDRVNMKQRQSRSQRTAYSCLVDMWSLGCLLYVILTGHLPFSGGTQENLFLQIKRGSYHDTPIKEAGISNTARDFLNSLLEVDPNYRLTAAKALDHPWIKVAIDSPSQISLSQSQSNQKRHDESFLQNDMQFKKSKKEKNHSISEGEISIQSNLILKADKKIPVGTYLTLKLIQDNEYYNKITNIDKTIYIKQSGSKPFIIGRNSVCNLNINEIRISKVHCIIIRKRHVVGDSIYESPAQGLDDIWLIDFSTNGCIINNKIIGRRKKTKIYHNDVLHLFYDKDSKEKLSYKLIINDGTGLFLNGN</sequence>
<dbReference type="Pfam" id="PF00498">
    <property type="entry name" value="FHA"/>
    <property type="match status" value="2"/>
</dbReference>
<keyword evidence="2" id="KW-0723">Serine/threonine-protein kinase</keyword>
<evidence type="ECO:0000256" key="4">
    <source>
        <dbReference type="ARBA" id="ARBA00022741"/>
    </source>
</evidence>
<evidence type="ECO:0000256" key="3">
    <source>
        <dbReference type="ARBA" id="ARBA00022679"/>
    </source>
</evidence>
<dbReference type="GO" id="GO:0005829">
    <property type="term" value="C:cytosol"/>
    <property type="evidence" value="ECO:0007669"/>
    <property type="project" value="EnsemblFungi"/>
</dbReference>
<feature type="non-terminal residue" evidence="13">
    <location>
        <position position="1"/>
    </location>
</feature>
<evidence type="ECO:0000256" key="9">
    <source>
        <dbReference type="PIRSR" id="PIRSR630616-3"/>
    </source>
</evidence>
<dbReference type="FunCoup" id="A0A1D2VJ47">
    <property type="interactions" value="389"/>
</dbReference>
<dbReference type="InterPro" id="IPR030616">
    <property type="entry name" value="Aur-like"/>
</dbReference>
<evidence type="ECO:0000256" key="8">
    <source>
        <dbReference type="PIRSR" id="PIRSR630616-2"/>
    </source>
</evidence>
<evidence type="ECO:0000256" key="1">
    <source>
        <dbReference type="ARBA" id="ARBA00005575"/>
    </source>
</evidence>
<dbReference type="Gene3D" id="3.30.200.20">
    <property type="entry name" value="Phosphorylase Kinase, domain 1"/>
    <property type="match status" value="1"/>
</dbReference>
<dbReference type="Pfam" id="PF00069">
    <property type="entry name" value="Pkinase"/>
    <property type="match status" value="1"/>
</dbReference>
<feature type="binding site" evidence="8">
    <location>
        <position position="257"/>
    </location>
    <ligand>
        <name>ATP</name>
        <dbReference type="ChEBI" id="CHEBI:30616"/>
    </ligand>
</feature>
<dbReference type="SMART" id="SM00220">
    <property type="entry name" value="S_TKc"/>
    <property type="match status" value="1"/>
</dbReference>
<dbReference type="Proteomes" id="UP000095038">
    <property type="component" value="Unassembled WGS sequence"/>
</dbReference>
<dbReference type="GO" id="GO:0043247">
    <property type="term" value="P:telomere maintenance in response to DNA damage"/>
    <property type="evidence" value="ECO:0007669"/>
    <property type="project" value="EnsemblFungi"/>
</dbReference>
<evidence type="ECO:0000313" key="13">
    <source>
        <dbReference type="EMBL" id="ODV61664.1"/>
    </source>
</evidence>
<reference evidence="14" key="1">
    <citation type="submission" date="2016-05" db="EMBL/GenBank/DDBJ databases">
        <title>Comparative genomics of biotechnologically important yeasts.</title>
        <authorList>
            <consortium name="DOE Joint Genome Institute"/>
            <person name="Riley R."/>
            <person name="Haridas S."/>
            <person name="Wolfe K.H."/>
            <person name="Lopes M.R."/>
            <person name="Hittinger C.T."/>
            <person name="Goker M."/>
            <person name="Salamov A."/>
            <person name="Wisecaver J."/>
            <person name="Long T.M."/>
            <person name="Aerts A.L."/>
            <person name="Barry K."/>
            <person name="Choi C."/>
            <person name="Clum A."/>
            <person name="Coughlan A.Y."/>
            <person name="Deshpande S."/>
            <person name="Douglass A.P."/>
            <person name="Hanson S.J."/>
            <person name="Klenk H.-P."/>
            <person name="Labutti K."/>
            <person name="Lapidus A."/>
            <person name="Lindquist E."/>
            <person name="Lipzen A."/>
            <person name="Meier-Kolthoff J.P."/>
            <person name="Ohm R.A."/>
            <person name="Otillar R.P."/>
            <person name="Pangilinan J."/>
            <person name="Peng Y."/>
            <person name="Rokas A."/>
            <person name="Rosa C.A."/>
            <person name="Scheuner C."/>
            <person name="Sibirny A.A."/>
            <person name="Slot J.C."/>
            <person name="Stielow J.B."/>
            <person name="Sun H."/>
            <person name="Kurtzman C.P."/>
            <person name="Blackwell M."/>
            <person name="Grigoriev I.V."/>
            <person name="Jeffries T.W."/>
        </authorList>
    </citation>
    <scope>NUCLEOTIDE SEQUENCE [LARGE SCALE GENOMIC DNA]</scope>
    <source>
        <strain evidence="14">DSM 1968</strain>
    </source>
</reference>
<keyword evidence="3" id="KW-0808">Transferase</keyword>
<feature type="domain" description="Protein kinase" evidence="12">
    <location>
        <begin position="116"/>
        <end position="383"/>
    </location>
</feature>
<evidence type="ECO:0000259" key="12">
    <source>
        <dbReference type="PROSITE" id="PS50011"/>
    </source>
</evidence>
<dbReference type="FunFam" id="3.30.200.20:FF:000315">
    <property type="entry name" value="Calcium-dependent protein kinase 3"/>
    <property type="match status" value="1"/>
</dbReference>
<dbReference type="EMBL" id="KV454479">
    <property type="protein sequence ID" value="ODV61664.1"/>
    <property type="molecule type" value="Genomic_DNA"/>
</dbReference>
<keyword evidence="6 8" id="KW-0067">ATP-binding</keyword>
<dbReference type="GO" id="GO:0006281">
    <property type="term" value="P:DNA repair"/>
    <property type="evidence" value="ECO:0007669"/>
    <property type="project" value="EnsemblFungi"/>
</dbReference>
<keyword evidence="4 8" id="KW-0547">Nucleotide-binding</keyword>
<dbReference type="GO" id="GO:0004674">
    <property type="term" value="F:protein serine/threonine kinase activity"/>
    <property type="evidence" value="ECO:0007669"/>
    <property type="project" value="UniProtKB-KW"/>
</dbReference>
<dbReference type="InterPro" id="IPR000253">
    <property type="entry name" value="FHA_dom"/>
</dbReference>
<dbReference type="OrthoDB" id="10252171at2759"/>
<evidence type="ECO:0000256" key="2">
    <source>
        <dbReference type="ARBA" id="ARBA00022527"/>
    </source>
</evidence>
<dbReference type="PROSITE" id="PS50006">
    <property type="entry name" value="FHA_DOMAIN"/>
    <property type="match status" value="2"/>
</dbReference>
<feature type="domain" description="FHA" evidence="11">
    <location>
        <begin position="8"/>
        <end position="59"/>
    </location>
</feature>
<protein>
    <submittedName>
        <fullName evidence="13">Pkinase-domain-containing protein</fullName>
    </submittedName>
</protein>
<gene>
    <name evidence="13" type="ORF">ASCRUDRAFT_25574</name>
</gene>
<dbReference type="PROSITE" id="PS50011">
    <property type="entry name" value="PROTEIN_KINASE_DOM"/>
    <property type="match status" value="1"/>
</dbReference>
<name>A0A1D2VJ47_9ASCO</name>
<feature type="binding site" evidence="8 10">
    <location>
        <position position="145"/>
    </location>
    <ligand>
        <name>ATP</name>
        <dbReference type="ChEBI" id="CHEBI:30616"/>
    </ligand>
</feature>
<proteinExistence type="inferred from homology"/>
<accession>A0A1D2VJ47</accession>
<feature type="active site" description="Proton acceptor" evidence="7">
    <location>
        <position position="237"/>
    </location>
</feature>
<organism evidence="13 14">
    <name type="scientific">Ascoidea rubescens DSM 1968</name>
    <dbReference type="NCBI Taxonomy" id="1344418"/>
    <lineage>
        <taxon>Eukaryota</taxon>
        <taxon>Fungi</taxon>
        <taxon>Dikarya</taxon>
        <taxon>Ascomycota</taxon>
        <taxon>Saccharomycotina</taxon>
        <taxon>Saccharomycetes</taxon>
        <taxon>Ascoideaceae</taxon>
        <taxon>Ascoidea</taxon>
    </lineage>
</organism>
<dbReference type="InterPro" id="IPR000719">
    <property type="entry name" value="Prot_kinase_dom"/>
</dbReference>
<dbReference type="SUPFAM" id="SSF56112">
    <property type="entry name" value="Protein kinase-like (PK-like)"/>
    <property type="match status" value="1"/>
</dbReference>
<evidence type="ECO:0000313" key="14">
    <source>
        <dbReference type="Proteomes" id="UP000095038"/>
    </source>
</evidence>
<evidence type="ECO:0000256" key="6">
    <source>
        <dbReference type="ARBA" id="ARBA00022840"/>
    </source>
</evidence>
<keyword evidence="14" id="KW-1185">Reference proteome</keyword>
<dbReference type="PROSITE" id="PS00107">
    <property type="entry name" value="PROTEIN_KINASE_ATP"/>
    <property type="match status" value="1"/>
</dbReference>
<evidence type="ECO:0000256" key="5">
    <source>
        <dbReference type="ARBA" id="ARBA00022777"/>
    </source>
</evidence>
<dbReference type="InterPro" id="IPR011009">
    <property type="entry name" value="Kinase-like_dom_sf"/>
</dbReference>
<dbReference type="GO" id="GO:0005524">
    <property type="term" value="F:ATP binding"/>
    <property type="evidence" value="ECO:0007669"/>
    <property type="project" value="UniProtKB-UniRule"/>
</dbReference>
<evidence type="ECO:0000259" key="11">
    <source>
        <dbReference type="PROSITE" id="PS50006"/>
    </source>
</evidence>
<feature type="domain" description="FHA" evidence="11">
    <location>
        <begin position="483"/>
        <end position="546"/>
    </location>
</feature>
<dbReference type="RefSeq" id="XP_020047971.1">
    <property type="nucleotide sequence ID" value="XM_020189896.1"/>
</dbReference>
<dbReference type="FunFam" id="1.10.510.10:FF:000651">
    <property type="entry name" value="Serine/threonine-protein kinase RAD53"/>
    <property type="match status" value="1"/>
</dbReference>
<dbReference type="PROSITE" id="PS00108">
    <property type="entry name" value="PROTEIN_KINASE_ST"/>
    <property type="match status" value="1"/>
</dbReference>
<dbReference type="Gene3D" id="2.60.200.20">
    <property type="match status" value="2"/>
</dbReference>
<dbReference type="AlphaFoldDB" id="A0A1D2VJ47"/>
<dbReference type="SMART" id="SM00240">
    <property type="entry name" value="FHA"/>
    <property type="match status" value="2"/>
</dbReference>
<dbReference type="GO" id="GO:0003688">
    <property type="term" value="F:DNA replication origin binding"/>
    <property type="evidence" value="ECO:0007669"/>
    <property type="project" value="EnsemblFungi"/>
</dbReference>
<keyword evidence="5 13" id="KW-0418">Kinase</keyword>
<dbReference type="GO" id="GO:0000077">
    <property type="term" value="P:DNA damage checkpoint signaling"/>
    <property type="evidence" value="ECO:0007669"/>
    <property type="project" value="EnsemblFungi"/>
</dbReference>
<evidence type="ECO:0000256" key="7">
    <source>
        <dbReference type="PIRSR" id="PIRSR630616-1"/>
    </source>
</evidence>
<dbReference type="Gene3D" id="1.10.510.10">
    <property type="entry name" value="Transferase(Phosphotransferase) domain 1"/>
    <property type="match status" value="1"/>
</dbReference>
<dbReference type="GO" id="GO:0009202">
    <property type="term" value="P:deoxyribonucleoside triphosphate biosynthetic process"/>
    <property type="evidence" value="ECO:0007669"/>
    <property type="project" value="EnsemblFungi"/>
</dbReference>
<comment type="similarity">
    <text evidence="1">Belongs to the protein kinase superfamily. CAMK Ser/Thr protein kinase family. CHEK2 subfamily.</text>
</comment>
<feature type="non-terminal residue" evidence="13">
    <location>
        <position position="589"/>
    </location>
</feature>
<dbReference type="InterPro" id="IPR008984">
    <property type="entry name" value="SMAD_FHA_dom_sf"/>
</dbReference>
<dbReference type="STRING" id="1344418.A0A1D2VJ47"/>
<dbReference type="GeneID" id="30963532"/>